<dbReference type="InterPro" id="IPR014756">
    <property type="entry name" value="Ig_E-set"/>
</dbReference>
<keyword evidence="1" id="KW-0732">Signal</keyword>
<gene>
    <name evidence="2" type="ORF">C8N46_106114</name>
</gene>
<comment type="caution">
    <text evidence="2">The sequence shown here is derived from an EMBL/GenBank/DDBJ whole genome shotgun (WGS) entry which is preliminary data.</text>
</comment>
<dbReference type="RefSeq" id="WP_108115413.1">
    <property type="nucleotide sequence ID" value="NZ_QBKT01000006.1"/>
</dbReference>
<dbReference type="InterPro" id="IPR025345">
    <property type="entry name" value="DUF4249"/>
</dbReference>
<name>A0A2T6BWL9_9FLAO</name>
<reference evidence="2 3" key="1">
    <citation type="submission" date="2018-04" db="EMBL/GenBank/DDBJ databases">
        <title>Genomic Encyclopedia of Archaeal and Bacterial Type Strains, Phase II (KMG-II): from individual species to whole genera.</title>
        <authorList>
            <person name="Goeker M."/>
        </authorList>
    </citation>
    <scope>NUCLEOTIDE SEQUENCE [LARGE SCALE GENOMIC DNA]</scope>
    <source>
        <strain evidence="2 3">DSM 25731</strain>
    </source>
</reference>
<evidence type="ECO:0000256" key="1">
    <source>
        <dbReference type="SAM" id="SignalP"/>
    </source>
</evidence>
<dbReference type="EMBL" id="QBKT01000006">
    <property type="protein sequence ID" value="PTX60470.1"/>
    <property type="molecule type" value="Genomic_DNA"/>
</dbReference>
<protein>
    <submittedName>
        <fullName evidence="2">Uncharacterized protein DUF4249</fullName>
    </submittedName>
</protein>
<dbReference type="SUPFAM" id="SSF81296">
    <property type="entry name" value="E set domains"/>
    <property type="match status" value="1"/>
</dbReference>
<sequence>MKKYIAYLLLVFLGTTFISCDDPIDVELTEAPPRLVIEASLDWEKGTAGNNQTVKLSTSTPFFDNNSDTSVLGASVKVTNNDTNAEFIFTDQNDGTYTTNSFVPLLNNSYTLEVVYNGEVYNATETLMPITGINEVFQSFEGGFDEDLLDVNITYDDPQELGNYYMIRLQEVGDLFPIIETRSDEFTNGNVQDEFFEKDEDDDNPDNQFDPGDSVNIKLFGISERYYNFITLLIEQYDSAGNPFATTPAEIRGNCINVTNEDNYAFGYFRVTEFDQVDYTFQ</sequence>
<evidence type="ECO:0000313" key="2">
    <source>
        <dbReference type="EMBL" id="PTX60470.1"/>
    </source>
</evidence>
<dbReference type="Proteomes" id="UP000244090">
    <property type="component" value="Unassembled WGS sequence"/>
</dbReference>
<feature type="signal peptide" evidence="1">
    <location>
        <begin position="1"/>
        <end position="20"/>
    </location>
</feature>
<evidence type="ECO:0000313" key="3">
    <source>
        <dbReference type="Proteomes" id="UP000244090"/>
    </source>
</evidence>
<proteinExistence type="predicted"/>
<dbReference type="PROSITE" id="PS51257">
    <property type="entry name" value="PROKAR_LIPOPROTEIN"/>
    <property type="match status" value="1"/>
</dbReference>
<dbReference type="AlphaFoldDB" id="A0A2T6BWL9"/>
<keyword evidence="3" id="KW-1185">Reference proteome</keyword>
<accession>A0A2T6BWL9</accession>
<feature type="chain" id="PRO_5015551836" evidence="1">
    <location>
        <begin position="21"/>
        <end position="282"/>
    </location>
</feature>
<dbReference type="Pfam" id="PF14054">
    <property type="entry name" value="DUF4249"/>
    <property type="match status" value="1"/>
</dbReference>
<organism evidence="2 3">
    <name type="scientific">Kordia periserrulae</name>
    <dbReference type="NCBI Taxonomy" id="701523"/>
    <lineage>
        <taxon>Bacteria</taxon>
        <taxon>Pseudomonadati</taxon>
        <taxon>Bacteroidota</taxon>
        <taxon>Flavobacteriia</taxon>
        <taxon>Flavobacteriales</taxon>
        <taxon>Flavobacteriaceae</taxon>
        <taxon>Kordia</taxon>
    </lineage>
</organism>
<dbReference type="OrthoDB" id="1430047at2"/>